<gene>
    <name evidence="1" type="ORF">HNQ39_003759</name>
</gene>
<organism evidence="1 2">
    <name type="scientific">Armatimonas rosea</name>
    <dbReference type="NCBI Taxonomy" id="685828"/>
    <lineage>
        <taxon>Bacteria</taxon>
        <taxon>Bacillati</taxon>
        <taxon>Armatimonadota</taxon>
        <taxon>Armatimonadia</taxon>
        <taxon>Armatimonadales</taxon>
        <taxon>Armatimonadaceae</taxon>
        <taxon>Armatimonas</taxon>
    </lineage>
</organism>
<reference evidence="1 2" key="1">
    <citation type="submission" date="2020-08" db="EMBL/GenBank/DDBJ databases">
        <title>Genomic Encyclopedia of Type Strains, Phase IV (KMG-IV): sequencing the most valuable type-strain genomes for metagenomic binning, comparative biology and taxonomic classification.</title>
        <authorList>
            <person name="Goeker M."/>
        </authorList>
    </citation>
    <scope>NUCLEOTIDE SEQUENCE [LARGE SCALE GENOMIC DNA]</scope>
    <source>
        <strain evidence="1 2">DSM 23562</strain>
    </source>
</reference>
<dbReference type="CDD" id="cd02440">
    <property type="entry name" value="AdoMet_MTases"/>
    <property type="match status" value="1"/>
</dbReference>
<comment type="caution">
    <text evidence="1">The sequence shown here is derived from an EMBL/GenBank/DDBJ whole genome shotgun (WGS) entry which is preliminary data.</text>
</comment>
<dbReference type="RefSeq" id="WP_184199953.1">
    <property type="nucleotide sequence ID" value="NZ_JACHGW010000003.1"/>
</dbReference>
<proteinExistence type="predicted"/>
<protein>
    <recommendedName>
        <fullName evidence="3">Spermine/spermidine synthase</fullName>
    </recommendedName>
</protein>
<accession>A0A7W9W6Z0</accession>
<sequence length="287" mass="31303">MSPIICRWQALPWLVAFDQGVTELETTLDLNKSHCTVALSEAGVQLPDGPRVAWDAVKEVADHDTGCFTVTDDGKLERAYIFSPTTRRAVSLWGQPDGAPTVLVAGFPMHRTKHVDPWEDTQKKLAACQPITGRVLDTCMGLGYTAIGAAQTAAHVTVIELDPGVEAMAAKNPWSEPLFTKSNITRKSGDAFTVLKELSDAAFDLIVHDPPTMQLAGDLYSGAFYREAFRVLSRRGRLFHYIGDPNSKHGATVTRGVVKRLHEAGFAAVTSAADAYAVVAWKEKPRR</sequence>
<evidence type="ECO:0000313" key="1">
    <source>
        <dbReference type="EMBL" id="MBB6051949.1"/>
    </source>
</evidence>
<evidence type="ECO:0008006" key="3">
    <source>
        <dbReference type="Google" id="ProtNLM"/>
    </source>
</evidence>
<dbReference type="Gene3D" id="3.40.50.150">
    <property type="entry name" value="Vaccinia Virus protein VP39"/>
    <property type="match status" value="1"/>
</dbReference>
<keyword evidence="2" id="KW-1185">Reference proteome</keyword>
<dbReference type="EMBL" id="JACHGW010000003">
    <property type="protein sequence ID" value="MBB6051949.1"/>
    <property type="molecule type" value="Genomic_DNA"/>
</dbReference>
<dbReference type="SUPFAM" id="SSF53335">
    <property type="entry name" value="S-adenosyl-L-methionine-dependent methyltransferases"/>
    <property type="match status" value="1"/>
</dbReference>
<evidence type="ECO:0000313" key="2">
    <source>
        <dbReference type="Proteomes" id="UP000520814"/>
    </source>
</evidence>
<dbReference type="AlphaFoldDB" id="A0A7W9W6Z0"/>
<dbReference type="Proteomes" id="UP000520814">
    <property type="component" value="Unassembled WGS sequence"/>
</dbReference>
<dbReference type="InterPro" id="IPR029063">
    <property type="entry name" value="SAM-dependent_MTases_sf"/>
</dbReference>
<name>A0A7W9W6Z0_ARMRO</name>